<dbReference type="AlphaFoldDB" id="A0A8C9TQT8"/>
<keyword evidence="2" id="KW-1185">Reference proteome</keyword>
<reference evidence="1" key="2">
    <citation type="submission" date="2025-08" db="UniProtKB">
        <authorList>
            <consortium name="Ensembl"/>
        </authorList>
    </citation>
    <scope>IDENTIFICATION</scope>
</reference>
<evidence type="ECO:0000313" key="2">
    <source>
        <dbReference type="Proteomes" id="UP000694397"/>
    </source>
</evidence>
<reference evidence="1" key="3">
    <citation type="submission" date="2025-09" db="UniProtKB">
        <authorList>
            <consortium name="Ensembl"/>
        </authorList>
    </citation>
    <scope>IDENTIFICATION</scope>
</reference>
<accession>A0A8C9TQT8</accession>
<name>A0A8C9TQT8_SCLFO</name>
<dbReference type="Ensembl" id="ENSSFOT00015068228.1">
    <property type="protein sequence ID" value="ENSSFOP00015053652.1"/>
    <property type="gene ID" value="ENSSFOG00015026641.1"/>
</dbReference>
<organism evidence="1 2">
    <name type="scientific">Scleropages formosus</name>
    <name type="common">Asian bonytongue</name>
    <name type="synonym">Osteoglossum formosum</name>
    <dbReference type="NCBI Taxonomy" id="113540"/>
    <lineage>
        <taxon>Eukaryota</taxon>
        <taxon>Metazoa</taxon>
        <taxon>Chordata</taxon>
        <taxon>Craniata</taxon>
        <taxon>Vertebrata</taxon>
        <taxon>Euteleostomi</taxon>
        <taxon>Actinopterygii</taxon>
        <taxon>Neopterygii</taxon>
        <taxon>Teleostei</taxon>
        <taxon>Osteoglossocephala</taxon>
        <taxon>Osteoglossomorpha</taxon>
        <taxon>Osteoglossiformes</taxon>
        <taxon>Osteoglossidae</taxon>
        <taxon>Scleropages</taxon>
    </lineage>
</organism>
<dbReference type="Proteomes" id="UP000694397">
    <property type="component" value="Chromosome 24"/>
</dbReference>
<reference evidence="1 2" key="1">
    <citation type="submission" date="2019-04" db="EMBL/GenBank/DDBJ databases">
        <authorList>
            <consortium name="Wellcome Sanger Institute Data Sharing"/>
        </authorList>
    </citation>
    <scope>NUCLEOTIDE SEQUENCE [LARGE SCALE GENOMIC DNA]</scope>
</reference>
<sequence length="111" mass="12334">MLSGDSTSLMCIRRMSGCCHAGEGLCHREWSFISWVTATSVWAHFGTPWRNPILRDSNLKMTLQRRARPAWGALRQTGVPSWVCPLLPPALRPVLPGTSGSENVCVNCFSY</sequence>
<evidence type="ECO:0000313" key="1">
    <source>
        <dbReference type="Ensembl" id="ENSSFOP00015053652.1"/>
    </source>
</evidence>
<proteinExistence type="predicted"/>
<protein>
    <submittedName>
        <fullName evidence="1">Uncharacterized protein</fullName>
    </submittedName>
</protein>